<reference evidence="2 3" key="1">
    <citation type="journal article" date="2023" name="Plants (Basel)">
        <title>Bridging the Gap: Combining Genomics and Transcriptomics Approaches to Understand Stylosanthes scabra, an Orphan Legume from the Brazilian Caatinga.</title>
        <authorList>
            <person name="Ferreira-Neto J.R.C."/>
            <person name="da Silva M.D."/>
            <person name="Binneck E."/>
            <person name="de Melo N.F."/>
            <person name="da Silva R.H."/>
            <person name="de Melo A.L.T.M."/>
            <person name="Pandolfi V."/>
            <person name="Bustamante F.O."/>
            <person name="Brasileiro-Vidal A.C."/>
            <person name="Benko-Iseppon A.M."/>
        </authorList>
    </citation>
    <scope>NUCLEOTIDE SEQUENCE [LARGE SCALE GENOMIC DNA]</scope>
    <source>
        <tissue evidence="2">Leaves</tissue>
    </source>
</reference>
<dbReference type="EMBL" id="JASCZI010211645">
    <property type="protein sequence ID" value="MED6195482.1"/>
    <property type="molecule type" value="Genomic_DNA"/>
</dbReference>
<feature type="region of interest" description="Disordered" evidence="1">
    <location>
        <begin position="1"/>
        <end position="20"/>
    </location>
</feature>
<dbReference type="Proteomes" id="UP001341840">
    <property type="component" value="Unassembled WGS sequence"/>
</dbReference>
<evidence type="ECO:0000313" key="3">
    <source>
        <dbReference type="Proteomes" id="UP001341840"/>
    </source>
</evidence>
<protein>
    <submittedName>
        <fullName evidence="2">Uncharacterized protein</fullName>
    </submittedName>
</protein>
<sequence>MALARSSSPHTLPPHHHQVMACSSPHCTPWTAPTPPHGMALARDKQTLKFGLERSLHSLLLLQGNSENRDIKGIDKEKKLGAKHNLKEKKKVKIHGILRIGYRYPATWYRYLRVQARLDHAMAWARRDPRPKTAP</sequence>
<accession>A0ABU6XC17</accession>
<comment type="caution">
    <text evidence="2">The sequence shown here is derived from an EMBL/GenBank/DDBJ whole genome shotgun (WGS) entry which is preliminary data.</text>
</comment>
<gene>
    <name evidence="2" type="ORF">PIB30_038267</name>
</gene>
<proteinExistence type="predicted"/>
<evidence type="ECO:0000313" key="2">
    <source>
        <dbReference type="EMBL" id="MED6195482.1"/>
    </source>
</evidence>
<organism evidence="2 3">
    <name type="scientific">Stylosanthes scabra</name>
    <dbReference type="NCBI Taxonomy" id="79078"/>
    <lineage>
        <taxon>Eukaryota</taxon>
        <taxon>Viridiplantae</taxon>
        <taxon>Streptophyta</taxon>
        <taxon>Embryophyta</taxon>
        <taxon>Tracheophyta</taxon>
        <taxon>Spermatophyta</taxon>
        <taxon>Magnoliopsida</taxon>
        <taxon>eudicotyledons</taxon>
        <taxon>Gunneridae</taxon>
        <taxon>Pentapetalae</taxon>
        <taxon>rosids</taxon>
        <taxon>fabids</taxon>
        <taxon>Fabales</taxon>
        <taxon>Fabaceae</taxon>
        <taxon>Papilionoideae</taxon>
        <taxon>50 kb inversion clade</taxon>
        <taxon>dalbergioids sensu lato</taxon>
        <taxon>Dalbergieae</taxon>
        <taxon>Pterocarpus clade</taxon>
        <taxon>Stylosanthes</taxon>
    </lineage>
</organism>
<keyword evidence="3" id="KW-1185">Reference proteome</keyword>
<feature type="compositionally biased region" description="Low complexity" evidence="1">
    <location>
        <begin position="1"/>
        <end position="10"/>
    </location>
</feature>
<name>A0ABU6XC17_9FABA</name>
<evidence type="ECO:0000256" key="1">
    <source>
        <dbReference type="SAM" id="MobiDB-lite"/>
    </source>
</evidence>